<dbReference type="AlphaFoldDB" id="A0A3S5B6E3"/>
<proteinExistence type="predicted"/>
<name>A0A3S5B6E3_9PLAT</name>
<evidence type="ECO:0000313" key="3">
    <source>
        <dbReference type="Proteomes" id="UP000784294"/>
    </source>
</evidence>
<sequence length="66" mass="7320">MNPLDMRPSTGPASSSRPERQFQFPTRSSSRLANHDQPVRLPPPRLELKPSTVQSGLFDVAMPMSS</sequence>
<gene>
    <name evidence="2" type="ORF">PXEA_LOCUS7860</name>
</gene>
<reference evidence="2" key="1">
    <citation type="submission" date="2018-11" db="EMBL/GenBank/DDBJ databases">
        <authorList>
            <consortium name="Pathogen Informatics"/>
        </authorList>
    </citation>
    <scope>NUCLEOTIDE SEQUENCE</scope>
</reference>
<accession>A0A3S5B6E3</accession>
<dbReference type="EMBL" id="CAAALY010021090">
    <property type="protein sequence ID" value="VEL14420.1"/>
    <property type="molecule type" value="Genomic_DNA"/>
</dbReference>
<comment type="caution">
    <text evidence="2">The sequence shown here is derived from an EMBL/GenBank/DDBJ whole genome shotgun (WGS) entry which is preliminary data.</text>
</comment>
<organism evidence="2 3">
    <name type="scientific">Protopolystoma xenopodis</name>
    <dbReference type="NCBI Taxonomy" id="117903"/>
    <lineage>
        <taxon>Eukaryota</taxon>
        <taxon>Metazoa</taxon>
        <taxon>Spiralia</taxon>
        <taxon>Lophotrochozoa</taxon>
        <taxon>Platyhelminthes</taxon>
        <taxon>Monogenea</taxon>
        <taxon>Polyopisthocotylea</taxon>
        <taxon>Polystomatidea</taxon>
        <taxon>Polystomatidae</taxon>
        <taxon>Protopolystoma</taxon>
    </lineage>
</organism>
<feature type="compositionally biased region" description="Polar residues" evidence="1">
    <location>
        <begin position="23"/>
        <end position="32"/>
    </location>
</feature>
<protein>
    <submittedName>
        <fullName evidence="2">Uncharacterized protein</fullName>
    </submittedName>
</protein>
<keyword evidence="3" id="KW-1185">Reference proteome</keyword>
<feature type="region of interest" description="Disordered" evidence="1">
    <location>
        <begin position="1"/>
        <end position="50"/>
    </location>
</feature>
<evidence type="ECO:0000313" key="2">
    <source>
        <dbReference type="EMBL" id="VEL14420.1"/>
    </source>
</evidence>
<dbReference type="Proteomes" id="UP000784294">
    <property type="component" value="Unassembled WGS sequence"/>
</dbReference>
<evidence type="ECO:0000256" key="1">
    <source>
        <dbReference type="SAM" id="MobiDB-lite"/>
    </source>
</evidence>